<comment type="subunit">
    <text evidence="7 9">Part of the 50S ribosomal subunit.</text>
</comment>
<evidence type="ECO:0000256" key="3">
    <source>
        <dbReference type="ARBA" id="ARBA00022884"/>
    </source>
</evidence>
<name>A0A1F7YA93_9BACT</name>
<comment type="function">
    <text evidence="7">The globular domain of the protein is located near the polypeptide exit tunnel on the outside of the subunit, while an extended beta-hairpin is found that lines the wall of the exit tunnel in the center of the 70S ribosome.</text>
</comment>
<sequence>MKVIATQKFYRMSPKKLRIVADVAKKLTPLKALDVLPFIDKHASSPLIKVIKTAIGNAKVRNLSAGGLEFSEIQIGEGPRLKRGRPVSRGRWHPFKRRTSHIRVILEAKNGTKN</sequence>
<evidence type="ECO:0000256" key="10">
    <source>
        <dbReference type="RuleBase" id="RU004008"/>
    </source>
</evidence>
<dbReference type="Pfam" id="PF00237">
    <property type="entry name" value="Ribosomal_L22"/>
    <property type="match status" value="1"/>
</dbReference>
<keyword evidence="4 7" id="KW-0689">Ribosomal protein</keyword>
<dbReference type="EMBL" id="MGGI01000033">
    <property type="protein sequence ID" value="OGM24202.1"/>
    <property type="molecule type" value="Genomic_DNA"/>
</dbReference>
<dbReference type="InterPro" id="IPR036394">
    <property type="entry name" value="Ribosomal_uL22_sf"/>
</dbReference>
<evidence type="ECO:0000256" key="8">
    <source>
        <dbReference type="RuleBase" id="RU004005"/>
    </source>
</evidence>
<evidence type="ECO:0000313" key="11">
    <source>
        <dbReference type="EMBL" id="OGM24202.1"/>
    </source>
</evidence>
<evidence type="ECO:0000256" key="7">
    <source>
        <dbReference type="HAMAP-Rule" id="MF_01331"/>
    </source>
</evidence>
<dbReference type="Proteomes" id="UP000178851">
    <property type="component" value="Unassembled WGS sequence"/>
</dbReference>
<dbReference type="AlphaFoldDB" id="A0A1F7YA93"/>
<evidence type="ECO:0000256" key="4">
    <source>
        <dbReference type="ARBA" id="ARBA00022980"/>
    </source>
</evidence>
<reference evidence="11 12" key="1">
    <citation type="journal article" date="2016" name="Nat. Commun.">
        <title>Thousands of microbial genomes shed light on interconnected biogeochemical processes in an aquifer system.</title>
        <authorList>
            <person name="Anantharaman K."/>
            <person name="Brown C.T."/>
            <person name="Hug L.A."/>
            <person name="Sharon I."/>
            <person name="Castelle C.J."/>
            <person name="Probst A.J."/>
            <person name="Thomas B.C."/>
            <person name="Singh A."/>
            <person name="Wilkins M.J."/>
            <person name="Karaoz U."/>
            <person name="Brodie E.L."/>
            <person name="Williams K.H."/>
            <person name="Hubbard S.S."/>
            <person name="Banfield J.F."/>
        </authorList>
    </citation>
    <scope>NUCLEOTIDE SEQUENCE [LARGE SCALE GENOMIC DNA]</scope>
</reference>
<dbReference type="InterPro" id="IPR047867">
    <property type="entry name" value="Ribosomal_uL22_bac/org-type"/>
</dbReference>
<dbReference type="GO" id="GO:0022625">
    <property type="term" value="C:cytosolic large ribosomal subunit"/>
    <property type="evidence" value="ECO:0007669"/>
    <property type="project" value="TreeGrafter"/>
</dbReference>
<protein>
    <recommendedName>
        <fullName evidence="6 7">Large ribosomal subunit protein uL22</fullName>
    </recommendedName>
</protein>
<evidence type="ECO:0000256" key="1">
    <source>
        <dbReference type="ARBA" id="ARBA00009451"/>
    </source>
</evidence>
<dbReference type="GO" id="GO:0003735">
    <property type="term" value="F:structural constituent of ribosome"/>
    <property type="evidence" value="ECO:0007669"/>
    <property type="project" value="InterPro"/>
</dbReference>
<evidence type="ECO:0000256" key="9">
    <source>
        <dbReference type="RuleBase" id="RU004006"/>
    </source>
</evidence>
<organism evidence="11 12">
    <name type="scientific">Candidatus Woesebacteria bacterium RIFCSPHIGHO2_01_FULL_39_28</name>
    <dbReference type="NCBI Taxonomy" id="1802496"/>
    <lineage>
        <taxon>Bacteria</taxon>
        <taxon>Candidatus Woeseibacteriota</taxon>
    </lineage>
</organism>
<comment type="caution">
    <text evidence="11">The sequence shown here is derived from an EMBL/GenBank/DDBJ whole genome shotgun (WGS) entry which is preliminary data.</text>
</comment>
<keyword evidence="5 7" id="KW-0687">Ribonucleoprotein</keyword>
<dbReference type="SUPFAM" id="SSF54843">
    <property type="entry name" value="Ribosomal protein L22"/>
    <property type="match status" value="1"/>
</dbReference>
<accession>A0A1F7YA93</accession>
<gene>
    <name evidence="7" type="primary">rplV</name>
    <name evidence="11" type="ORF">A2627_04905</name>
</gene>
<proteinExistence type="inferred from homology"/>
<comment type="similarity">
    <text evidence="1 7 8">Belongs to the universal ribosomal protein uL22 family.</text>
</comment>
<evidence type="ECO:0000256" key="2">
    <source>
        <dbReference type="ARBA" id="ARBA00022730"/>
    </source>
</evidence>
<dbReference type="HAMAP" id="MF_01331_B">
    <property type="entry name" value="Ribosomal_uL22_B"/>
    <property type="match status" value="1"/>
</dbReference>
<evidence type="ECO:0000256" key="5">
    <source>
        <dbReference type="ARBA" id="ARBA00023274"/>
    </source>
</evidence>
<dbReference type="PANTHER" id="PTHR13501">
    <property type="entry name" value="CHLOROPLAST 50S RIBOSOMAL PROTEIN L22-RELATED"/>
    <property type="match status" value="1"/>
</dbReference>
<dbReference type="GO" id="GO:0006412">
    <property type="term" value="P:translation"/>
    <property type="evidence" value="ECO:0007669"/>
    <property type="project" value="UniProtKB-UniRule"/>
</dbReference>
<evidence type="ECO:0000313" key="12">
    <source>
        <dbReference type="Proteomes" id="UP000178851"/>
    </source>
</evidence>
<dbReference type="InterPro" id="IPR005727">
    <property type="entry name" value="Ribosomal_uL22_bac/chlpt-type"/>
</dbReference>
<comment type="function">
    <text evidence="7 10">This protein binds specifically to 23S rRNA; its binding is stimulated by other ribosomal proteins, e.g., L4, L17, and L20. It is important during the early stages of 50S assembly. It makes multiple contacts with different domains of the 23S rRNA in the assembled 50S subunit and ribosome.</text>
</comment>
<dbReference type="CDD" id="cd00336">
    <property type="entry name" value="Ribosomal_L22"/>
    <property type="match status" value="1"/>
</dbReference>
<dbReference type="GO" id="GO:0019843">
    <property type="term" value="F:rRNA binding"/>
    <property type="evidence" value="ECO:0007669"/>
    <property type="project" value="UniProtKB-UniRule"/>
</dbReference>
<dbReference type="PANTHER" id="PTHR13501:SF8">
    <property type="entry name" value="LARGE RIBOSOMAL SUBUNIT PROTEIN UL22M"/>
    <property type="match status" value="1"/>
</dbReference>
<dbReference type="Gene3D" id="3.90.470.10">
    <property type="entry name" value="Ribosomal protein L22/L17"/>
    <property type="match status" value="1"/>
</dbReference>
<keyword evidence="3 7" id="KW-0694">RNA-binding</keyword>
<keyword evidence="2 7" id="KW-0699">rRNA-binding</keyword>
<evidence type="ECO:0000256" key="6">
    <source>
        <dbReference type="ARBA" id="ARBA00035207"/>
    </source>
</evidence>
<dbReference type="InterPro" id="IPR001063">
    <property type="entry name" value="Ribosomal_uL22"/>
</dbReference>